<evidence type="ECO:0000313" key="1">
    <source>
        <dbReference type="EMBL" id="CAA3030905.1"/>
    </source>
</evidence>
<comment type="caution">
    <text evidence="1">The sequence shown here is derived from an EMBL/GenBank/DDBJ whole genome shotgun (WGS) entry which is preliminary data.</text>
</comment>
<evidence type="ECO:0000313" key="2">
    <source>
        <dbReference type="Proteomes" id="UP000594638"/>
    </source>
</evidence>
<proteinExistence type="predicted"/>
<reference evidence="1 2" key="1">
    <citation type="submission" date="2019-12" db="EMBL/GenBank/DDBJ databases">
        <authorList>
            <person name="Alioto T."/>
            <person name="Alioto T."/>
            <person name="Gomez Garrido J."/>
        </authorList>
    </citation>
    <scope>NUCLEOTIDE SEQUENCE [LARGE SCALE GENOMIC DNA]</scope>
</reference>
<dbReference type="AlphaFoldDB" id="A0A8S0VI07"/>
<dbReference type="Gramene" id="OE9A060325T1">
    <property type="protein sequence ID" value="OE9A060325C1"/>
    <property type="gene ID" value="OE9A060325"/>
</dbReference>
<sequence length="53" mass="5634">MLAAIDNHRAIYGEGLAGKNAWCSTRSYTDLLIKEFAGLATGKCLSGCRSSPD</sequence>
<keyword evidence="2" id="KW-1185">Reference proteome</keyword>
<gene>
    <name evidence="1" type="ORF">OLEA9_A060325</name>
</gene>
<dbReference type="Proteomes" id="UP000594638">
    <property type="component" value="Unassembled WGS sequence"/>
</dbReference>
<organism evidence="1 2">
    <name type="scientific">Olea europaea subsp. europaea</name>
    <dbReference type="NCBI Taxonomy" id="158383"/>
    <lineage>
        <taxon>Eukaryota</taxon>
        <taxon>Viridiplantae</taxon>
        <taxon>Streptophyta</taxon>
        <taxon>Embryophyta</taxon>
        <taxon>Tracheophyta</taxon>
        <taxon>Spermatophyta</taxon>
        <taxon>Magnoliopsida</taxon>
        <taxon>eudicotyledons</taxon>
        <taxon>Gunneridae</taxon>
        <taxon>Pentapetalae</taxon>
        <taxon>asterids</taxon>
        <taxon>lamiids</taxon>
        <taxon>Lamiales</taxon>
        <taxon>Oleaceae</taxon>
        <taxon>Oleeae</taxon>
        <taxon>Olea</taxon>
    </lineage>
</organism>
<dbReference type="EMBL" id="CACTIH010009403">
    <property type="protein sequence ID" value="CAA3030905.1"/>
    <property type="molecule type" value="Genomic_DNA"/>
</dbReference>
<protein>
    <submittedName>
        <fullName evidence="1">Uncharacterized protein</fullName>
    </submittedName>
</protein>
<accession>A0A8S0VI07</accession>
<name>A0A8S0VI07_OLEEU</name>